<dbReference type="Gene3D" id="3.80.10.10">
    <property type="entry name" value="Ribonuclease Inhibitor"/>
    <property type="match status" value="1"/>
</dbReference>
<dbReference type="InterPro" id="IPR001611">
    <property type="entry name" value="Leu-rich_rpt"/>
</dbReference>
<dbReference type="InterPro" id="IPR032675">
    <property type="entry name" value="LRR_dom_sf"/>
</dbReference>
<feature type="compositionally biased region" description="Basic and acidic residues" evidence="5">
    <location>
        <begin position="493"/>
        <end position="510"/>
    </location>
</feature>
<gene>
    <name evidence="6" type="primary">Xrra1</name>
</gene>
<proteinExistence type="evidence at transcript level"/>
<dbReference type="EMBL" id="LR791949">
    <property type="protein sequence ID" value="CAB3267811.1"/>
    <property type="molecule type" value="mRNA"/>
</dbReference>
<feature type="region of interest" description="Disordered" evidence="5">
    <location>
        <begin position="279"/>
        <end position="345"/>
    </location>
</feature>
<feature type="region of interest" description="Disordered" evidence="5">
    <location>
        <begin position="691"/>
        <end position="714"/>
    </location>
</feature>
<keyword evidence="2" id="KW-0963">Cytoplasm</keyword>
<dbReference type="PANTHER" id="PTHR22710">
    <property type="entry name" value="X-RAY RADIATION RESISTANCE ASSOCIATED PROTEIN 1 XRRA1"/>
    <property type="match status" value="1"/>
</dbReference>
<evidence type="ECO:0000256" key="2">
    <source>
        <dbReference type="ARBA" id="ARBA00022490"/>
    </source>
</evidence>
<feature type="compositionally biased region" description="Basic and acidic residues" evidence="5">
    <location>
        <begin position="335"/>
        <end position="345"/>
    </location>
</feature>
<organism evidence="6">
    <name type="scientific">Phallusia mammillata</name>
    <dbReference type="NCBI Taxonomy" id="59560"/>
    <lineage>
        <taxon>Eukaryota</taxon>
        <taxon>Metazoa</taxon>
        <taxon>Chordata</taxon>
        <taxon>Tunicata</taxon>
        <taxon>Ascidiacea</taxon>
        <taxon>Phlebobranchia</taxon>
        <taxon>Ascidiidae</taxon>
        <taxon>Phallusia</taxon>
    </lineage>
</organism>
<keyword evidence="4" id="KW-0677">Repeat</keyword>
<evidence type="ECO:0000256" key="3">
    <source>
        <dbReference type="ARBA" id="ARBA00022614"/>
    </source>
</evidence>
<dbReference type="GO" id="GO:0005634">
    <property type="term" value="C:nucleus"/>
    <property type="evidence" value="ECO:0007669"/>
    <property type="project" value="TreeGrafter"/>
</dbReference>
<dbReference type="SUPFAM" id="SSF52058">
    <property type="entry name" value="L domain-like"/>
    <property type="match status" value="1"/>
</dbReference>
<sequence>MAVPSVWKLETEGVFPTNCFPARGIARNLHEGSGSWVVAYAEEQENKFQANLKPTKHVKIVGEASVLTNQDATSKKDSFNTLDAKFLMQRHHVENPLDLCSVNVTDNNLDQVNSDDLIQFTNVAYVNAAENILPFRPFTNFVNLRELELPVNGLRNLQVEFDDFPNLQVLDLSYNNLSPQDLLSLGALQNLKVLTLTGNGLHSVPPDMARPVMAINSNGESEMLVRYKSLEVLLLDENHLSDLSTFAALAALPELRELNLDKNGIEVIPHLKVVGDKVVSETHSSVGQRKSPTSSGRKSRSSRRTSSAQGKKPPTSEVAADDSKRNMATSTHFTESARTEEKIPETTDSLLTLDMSIDPSSPNPPFKQLRLMSVANNLISEEECVLAVAAWPRLKHLVMHGNPIITNNNGEPSLISHYLRARLGINVHRFQPKAPVVKPQLIMPAEKSRKVSTHVPKIPKQPVDVLIKSLQNSIGPETPKLPPSRPQPARDTPVLDHKVKTPRPPDKPSTEDNVFLTQVDEDYSQETAQKVKSPKKEKPNKPRPPSTPKTVDSKYKGYEVLLDARPDSSLHEPVGIQGNVRALHHMLSHPTVFRSKDVVLNQVLPCYQPQTSRHAKAMAVARQRKTVKRPNRKDLLTDALNKLKTRDIKETDVPLTDALESKTTFSSDEAYSLLWEVEDKYRVVREESLKESRRAQRAFQETREKVEELETRLA</sequence>
<dbReference type="GO" id="GO:0005737">
    <property type="term" value="C:cytoplasm"/>
    <property type="evidence" value="ECO:0007669"/>
    <property type="project" value="UniProtKB-SubCell"/>
</dbReference>
<name>A0A6F9DXB4_9ASCI</name>
<dbReference type="PANTHER" id="PTHR22710:SF2">
    <property type="entry name" value="X-RAY RADIATION RESISTANCE-ASSOCIATED PROTEIN 1"/>
    <property type="match status" value="1"/>
</dbReference>
<comment type="subcellular location">
    <subcellularLocation>
        <location evidence="1">Cytoplasm</location>
    </subcellularLocation>
</comment>
<dbReference type="InterPro" id="IPR003591">
    <property type="entry name" value="Leu-rich_rpt_typical-subtyp"/>
</dbReference>
<evidence type="ECO:0000256" key="4">
    <source>
        <dbReference type="ARBA" id="ARBA00022737"/>
    </source>
</evidence>
<protein>
    <submittedName>
        <fullName evidence="6">X-ray radiation resistance-associated protein 1</fullName>
    </submittedName>
</protein>
<feature type="region of interest" description="Disordered" evidence="5">
    <location>
        <begin position="473"/>
        <end position="513"/>
    </location>
</feature>
<dbReference type="PROSITE" id="PS51450">
    <property type="entry name" value="LRR"/>
    <property type="match status" value="3"/>
</dbReference>
<evidence type="ECO:0000256" key="1">
    <source>
        <dbReference type="ARBA" id="ARBA00004496"/>
    </source>
</evidence>
<accession>A0A6F9DXB4</accession>
<evidence type="ECO:0000313" key="6">
    <source>
        <dbReference type="EMBL" id="CAB3267811.1"/>
    </source>
</evidence>
<keyword evidence="3" id="KW-0433">Leucine-rich repeat</keyword>
<evidence type="ECO:0000256" key="5">
    <source>
        <dbReference type="SAM" id="MobiDB-lite"/>
    </source>
</evidence>
<dbReference type="AlphaFoldDB" id="A0A6F9DXB4"/>
<dbReference type="SMART" id="SM00369">
    <property type="entry name" value="LRR_TYP"/>
    <property type="match status" value="4"/>
</dbReference>
<reference evidence="6" key="1">
    <citation type="submission" date="2020-04" db="EMBL/GenBank/DDBJ databases">
        <authorList>
            <person name="Neveu A P."/>
        </authorList>
    </citation>
    <scope>NUCLEOTIDE SEQUENCE</scope>
    <source>
        <tissue evidence="6">Whole embryo</tissue>
    </source>
</reference>
<feature type="region of interest" description="Disordered" evidence="5">
    <location>
        <begin position="525"/>
        <end position="553"/>
    </location>
</feature>